<dbReference type="PANTHER" id="PTHR48077:SF3">
    <property type="entry name" value="TRYPTOPHAN SYNTHASE"/>
    <property type="match status" value="1"/>
</dbReference>
<dbReference type="InterPro" id="IPR001926">
    <property type="entry name" value="TrpB-like_PALP"/>
</dbReference>
<evidence type="ECO:0000256" key="7">
    <source>
        <dbReference type="ARBA" id="ARBA00022822"/>
    </source>
</evidence>
<keyword evidence="7 12" id="KW-0822">Tryptophan biosynthesis</keyword>
<dbReference type="InterPro" id="IPR023026">
    <property type="entry name" value="Trp_synth_beta/beta-like"/>
</dbReference>
<feature type="modified residue" description="N6-(pyridoxal phosphate)lysine" evidence="12">
    <location>
        <position position="102"/>
    </location>
</feature>
<dbReference type="InterPro" id="IPR036052">
    <property type="entry name" value="TrpB-like_PALP_sf"/>
</dbReference>
<keyword evidence="9 12" id="KW-0057">Aromatic amino acid biosynthesis</keyword>
<evidence type="ECO:0000256" key="11">
    <source>
        <dbReference type="ARBA" id="ARBA00049047"/>
    </source>
</evidence>
<dbReference type="InterPro" id="IPR006654">
    <property type="entry name" value="Trp_synth_beta"/>
</dbReference>
<sequence length="439" mass="47426">MTENLAEQFLSQGKSLKNAPGPYFGEYGGRWMPESLMRAIDELEDTFNKAKEDPEFLDEFKRLSREYSNRPSLLTEVPRFAAHAGVRMFLKREDLNHTGSHKINNVVGQALLAQRMGKTRLIAETGAGQHGVATATAAALFGMECVVYMGEEDTERQALNVARMQLLGAKVIAVQNGSRTLKDAINEALRDWVANVETTHYLLGTAAGAHPFPAMVRYFHDAIGTETREELLERTGRLPDGVAACVGGGSNAIGIFHAFLDDKDVEIYGFEAGGDGVETNRHAATINLGRPGVLHGAMTYLMQDEDGQTIDSHSISAGLDYPGVGPEHAYLSDIGRVSYQPVTDTEAMDALRLLCQTEGIIPAIESAHALAGALRVGREWAAKDPEGAAEKIMVVCLSGRGDKDMSTALEWFGLGKAIPSSTLQTGNSEATAEAESEKK</sequence>
<dbReference type="GeneID" id="96623977"/>
<comment type="catalytic activity">
    <reaction evidence="11 12">
        <text>(1S,2R)-1-C-(indol-3-yl)glycerol 3-phosphate + L-serine = D-glyceraldehyde 3-phosphate + L-tryptophan + H2O</text>
        <dbReference type="Rhea" id="RHEA:10532"/>
        <dbReference type="ChEBI" id="CHEBI:15377"/>
        <dbReference type="ChEBI" id="CHEBI:33384"/>
        <dbReference type="ChEBI" id="CHEBI:57912"/>
        <dbReference type="ChEBI" id="CHEBI:58866"/>
        <dbReference type="ChEBI" id="CHEBI:59776"/>
        <dbReference type="EC" id="4.2.1.20"/>
    </reaction>
</comment>
<comment type="cofactor">
    <cofactor evidence="1 12">
        <name>pyridoxal 5'-phosphate</name>
        <dbReference type="ChEBI" id="CHEBI:597326"/>
    </cofactor>
</comment>
<evidence type="ECO:0000256" key="2">
    <source>
        <dbReference type="ARBA" id="ARBA00002786"/>
    </source>
</evidence>
<dbReference type="Proteomes" id="UP000516404">
    <property type="component" value="Chromosome"/>
</dbReference>
<dbReference type="NCBIfam" id="TIGR00263">
    <property type="entry name" value="trpB"/>
    <property type="match status" value="1"/>
</dbReference>
<evidence type="ECO:0000256" key="10">
    <source>
        <dbReference type="ARBA" id="ARBA00023239"/>
    </source>
</evidence>
<keyword evidence="15" id="KW-1185">Reference proteome</keyword>
<dbReference type="EMBL" id="CP061539">
    <property type="protein sequence ID" value="QNV37008.1"/>
    <property type="molecule type" value="Genomic_DNA"/>
</dbReference>
<dbReference type="KEGG" id="rter:IDM49_06975"/>
<dbReference type="PROSITE" id="PS00168">
    <property type="entry name" value="TRP_SYNTHASE_BETA"/>
    <property type="match status" value="1"/>
</dbReference>
<dbReference type="Pfam" id="PF00291">
    <property type="entry name" value="PALP"/>
    <property type="match status" value="1"/>
</dbReference>
<evidence type="ECO:0000259" key="13">
    <source>
        <dbReference type="Pfam" id="PF00291"/>
    </source>
</evidence>
<dbReference type="FunFam" id="3.40.50.1100:FF:000004">
    <property type="entry name" value="Tryptophan synthase beta chain"/>
    <property type="match status" value="1"/>
</dbReference>
<dbReference type="GO" id="GO:0005737">
    <property type="term" value="C:cytoplasm"/>
    <property type="evidence" value="ECO:0007669"/>
    <property type="project" value="TreeGrafter"/>
</dbReference>
<dbReference type="HAMAP" id="MF_00133">
    <property type="entry name" value="Trp_synth_beta"/>
    <property type="match status" value="1"/>
</dbReference>
<reference evidence="14 15" key="1">
    <citation type="submission" date="2020-09" db="EMBL/GenBank/DDBJ databases">
        <title>Investigation of environmental microbes.</title>
        <authorList>
            <person name="Ou Y."/>
            <person name="Kang Q."/>
        </authorList>
    </citation>
    <scope>NUCLEOTIDE SEQUENCE [LARGE SCALE GENOMIC DNA]</scope>
    <source>
        <strain evidence="14 15">KJZ-14</strain>
    </source>
</reference>
<dbReference type="PANTHER" id="PTHR48077">
    <property type="entry name" value="TRYPTOPHAN SYNTHASE-RELATED"/>
    <property type="match status" value="1"/>
</dbReference>
<accession>A0A7H2BBG2</accession>
<comment type="pathway">
    <text evidence="3 12">Amino-acid biosynthesis; L-tryptophan biosynthesis; L-tryptophan from chorismate: step 5/5.</text>
</comment>
<dbReference type="Gene3D" id="3.40.50.1100">
    <property type="match status" value="2"/>
</dbReference>
<comment type="similarity">
    <text evidence="4 12">Belongs to the TrpB family.</text>
</comment>
<evidence type="ECO:0000256" key="1">
    <source>
        <dbReference type="ARBA" id="ARBA00001933"/>
    </source>
</evidence>
<comment type="function">
    <text evidence="2 12">The beta subunit is responsible for the synthesis of L-tryptophan from indole and L-serine.</text>
</comment>
<dbReference type="SUPFAM" id="SSF53686">
    <property type="entry name" value="Tryptophan synthase beta subunit-like PLP-dependent enzymes"/>
    <property type="match status" value="1"/>
</dbReference>
<evidence type="ECO:0000313" key="14">
    <source>
        <dbReference type="EMBL" id="QNV37008.1"/>
    </source>
</evidence>
<evidence type="ECO:0000256" key="4">
    <source>
        <dbReference type="ARBA" id="ARBA00009982"/>
    </source>
</evidence>
<keyword evidence="6 12" id="KW-0028">Amino-acid biosynthesis</keyword>
<dbReference type="GO" id="GO:0004834">
    <property type="term" value="F:tryptophan synthase activity"/>
    <property type="evidence" value="ECO:0007669"/>
    <property type="project" value="UniProtKB-UniRule"/>
</dbReference>
<evidence type="ECO:0000256" key="8">
    <source>
        <dbReference type="ARBA" id="ARBA00022898"/>
    </source>
</evidence>
<keyword evidence="8 12" id="KW-0663">Pyridoxal phosphate</keyword>
<evidence type="ECO:0000313" key="15">
    <source>
        <dbReference type="Proteomes" id="UP000516404"/>
    </source>
</evidence>
<dbReference type="UniPathway" id="UPA00035">
    <property type="reaction ID" value="UER00044"/>
</dbReference>
<evidence type="ECO:0000256" key="5">
    <source>
        <dbReference type="ARBA" id="ARBA00011270"/>
    </source>
</evidence>
<dbReference type="EC" id="4.2.1.20" evidence="12"/>
<evidence type="ECO:0000256" key="6">
    <source>
        <dbReference type="ARBA" id="ARBA00022605"/>
    </source>
</evidence>
<evidence type="ECO:0000256" key="3">
    <source>
        <dbReference type="ARBA" id="ARBA00004733"/>
    </source>
</evidence>
<name>A0A7H2BBG2_9MICC</name>
<keyword evidence="10 12" id="KW-0456">Lyase</keyword>
<protein>
    <recommendedName>
        <fullName evidence="12">Tryptophan synthase beta chain</fullName>
        <ecNumber evidence="12">4.2.1.20</ecNumber>
    </recommendedName>
</protein>
<dbReference type="FunFam" id="3.40.50.1100:FF:000001">
    <property type="entry name" value="Tryptophan synthase beta chain"/>
    <property type="match status" value="1"/>
</dbReference>
<dbReference type="AlphaFoldDB" id="A0A7H2BBG2"/>
<dbReference type="InterPro" id="IPR006653">
    <property type="entry name" value="Trp_synth_b_CS"/>
</dbReference>
<organism evidence="14 15">
    <name type="scientific">Rothia terrae</name>
    <dbReference type="NCBI Taxonomy" id="396015"/>
    <lineage>
        <taxon>Bacteria</taxon>
        <taxon>Bacillati</taxon>
        <taxon>Actinomycetota</taxon>
        <taxon>Actinomycetes</taxon>
        <taxon>Micrococcales</taxon>
        <taxon>Micrococcaceae</taxon>
        <taxon>Rothia</taxon>
    </lineage>
</organism>
<evidence type="ECO:0000256" key="9">
    <source>
        <dbReference type="ARBA" id="ARBA00023141"/>
    </source>
</evidence>
<comment type="subunit">
    <text evidence="5 12">Tetramer of two alpha and two beta chains.</text>
</comment>
<evidence type="ECO:0000256" key="12">
    <source>
        <dbReference type="HAMAP-Rule" id="MF_00133"/>
    </source>
</evidence>
<feature type="domain" description="Tryptophan synthase beta chain-like PALP" evidence="13">
    <location>
        <begin position="70"/>
        <end position="383"/>
    </location>
</feature>
<dbReference type="PIRSF" id="PIRSF001413">
    <property type="entry name" value="Trp_syn_beta"/>
    <property type="match status" value="1"/>
</dbReference>
<dbReference type="RefSeq" id="WP_190723988.1">
    <property type="nucleotide sequence ID" value="NZ_CP061539.1"/>
</dbReference>
<gene>
    <name evidence="12 14" type="primary">trpB</name>
    <name evidence="14" type="ORF">IDM49_06975</name>
</gene>
<proteinExistence type="inferred from homology"/>
<dbReference type="CDD" id="cd06446">
    <property type="entry name" value="Trp-synth_B"/>
    <property type="match status" value="1"/>
</dbReference>